<accession>A0A5K8A6L2</accession>
<keyword evidence="2" id="KW-1133">Transmembrane helix</keyword>
<dbReference type="EMBL" id="AP021879">
    <property type="protein sequence ID" value="BBO88252.1"/>
    <property type="molecule type" value="Genomic_DNA"/>
</dbReference>
<evidence type="ECO:0000313" key="3">
    <source>
        <dbReference type="EMBL" id="BBO88252.1"/>
    </source>
</evidence>
<feature type="transmembrane region" description="Helical" evidence="2">
    <location>
        <begin position="79"/>
        <end position="101"/>
    </location>
</feature>
<evidence type="ECO:0000313" key="4">
    <source>
        <dbReference type="Proteomes" id="UP000422108"/>
    </source>
</evidence>
<dbReference type="Proteomes" id="UP000422108">
    <property type="component" value="Chromosome"/>
</dbReference>
<keyword evidence="4" id="KW-1185">Reference proteome</keyword>
<keyword evidence="2" id="KW-0812">Transmembrane</keyword>
<feature type="region of interest" description="Disordered" evidence="1">
    <location>
        <begin position="1"/>
        <end position="22"/>
    </location>
</feature>
<feature type="transmembrane region" description="Helical" evidence="2">
    <location>
        <begin position="50"/>
        <end position="67"/>
    </location>
</feature>
<sequence>MKSNMSIENKQSAKKPLTGSPLQPSDQALFGLGKKMVEESVQIGRDFAKTMIQFSFAAIPVYIAILKQYSAEPKNTLEAIIQVAPNVFFLMSAMCFIVSFLPKKAEIVVNIVELMEEGLGKAAHRRSRLNYLGTVFFILGVLGGSAALMFVFY</sequence>
<evidence type="ECO:0000256" key="2">
    <source>
        <dbReference type="SAM" id="Phobius"/>
    </source>
</evidence>
<evidence type="ECO:0000256" key="1">
    <source>
        <dbReference type="SAM" id="MobiDB-lite"/>
    </source>
</evidence>
<organism evidence="3 4">
    <name type="scientific">Desulfosarcina ovata subsp. ovata</name>
    <dbReference type="NCBI Taxonomy" id="2752305"/>
    <lineage>
        <taxon>Bacteria</taxon>
        <taxon>Pseudomonadati</taxon>
        <taxon>Thermodesulfobacteriota</taxon>
        <taxon>Desulfobacteria</taxon>
        <taxon>Desulfobacterales</taxon>
        <taxon>Desulfosarcinaceae</taxon>
        <taxon>Desulfosarcina</taxon>
    </lineage>
</organism>
<feature type="compositionally biased region" description="Polar residues" evidence="1">
    <location>
        <begin position="1"/>
        <end position="10"/>
    </location>
</feature>
<gene>
    <name evidence="3" type="ORF">DSCOOX_14320</name>
</gene>
<dbReference type="AlphaFoldDB" id="A0A5K8A6L2"/>
<proteinExistence type="predicted"/>
<keyword evidence="2" id="KW-0472">Membrane</keyword>
<protein>
    <submittedName>
        <fullName evidence="3">Uncharacterized protein</fullName>
    </submittedName>
</protein>
<name>A0A5K8A6L2_9BACT</name>
<feature type="transmembrane region" description="Helical" evidence="2">
    <location>
        <begin position="129"/>
        <end position="152"/>
    </location>
</feature>
<reference evidence="3 4" key="1">
    <citation type="submission" date="2019-11" db="EMBL/GenBank/DDBJ databases">
        <title>Comparative genomics of hydrocarbon-degrading Desulfosarcina strains.</title>
        <authorList>
            <person name="Watanabe M."/>
            <person name="Kojima H."/>
            <person name="Fukui M."/>
        </authorList>
    </citation>
    <scope>NUCLEOTIDE SEQUENCE [LARGE SCALE GENOMIC DNA]</scope>
    <source>
        <strain evidence="4">oXyS1</strain>
    </source>
</reference>